<accession>A0A3R9KG84</accession>
<dbReference type="OrthoDB" id="5488434at2"/>
<keyword evidence="2" id="KW-0328">Glycosyltransferase</keyword>
<feature type="domain" description="Erythromycin biosynthesis protein CIII-like C-terminal" evidence="4">
    <location>
        <begin position="377"/>
        <end position="439"/>
    </location>
</feature>
<reference evidence="6 7" key="1">
    <citation type="submission" date="2018-12" db="EMBL/GenBank/DDBJ databases">
        <title>Amycolatopsis eburnea sp. nov. actinomycete associate with arbuscular mycorrhiza fungal spore.</title>
        <authorList>
            <person name="Lumyong S."/>
            <person name="Chaiya L."/>
        </authorList>
    </citation>
    <scope>NUCLEOTIDE SEQUENCE [LARGE SCALE GENOMIC DNA]</scope>
    <source>
        <strain evidence="6 7">GLM-1</strain>
    </source>
</reference>
<dbReference type="SUPFAM" id="SSF53756">
    <property type="entry name" value="UDP-Glycosyltransferase/glycogen phosphorylase"/>
    <property type="match status" value="1"/>
</dbReference>
<comment type="caution">
    <text evidence="6">The sequence shown here is derived from an EMBL/GenBank/DDBJ whole genome shotgun (WGS) entry which is preliminary data.</text>
</comment>
<evidence type="ECO:0000259" key="4">
    <source>
        <dbReference type="Pfam" id="PF06722"/>
    </source>
</evidence>
<dbReference type="Pfam" id="PF21036">
    <property type="entry name" value="EryCIII-like_N"/>
    <property type="match status" value="1"/>
</dbReference>
<dbReference type="Proteomes" id="UP000267081">
    <property type="component" value="Unassembled WGS sequence"/>
</dbReference>
<dbReference type="GO" id="GO:0017000">
    <property type="term" value="P:antibiotic biosynthetic process"/>
    <property type="evidence" value="ECO:0007669"/>
    <property type="project" value="UniProtKB-ARBA"/>
</dbReference>
<dbReference type="InterPro" id="IPR002213">
    <property type="entry name" value="UDP_glucos_trans"/>
</dbReference>
<keyword evidence="7" id="KW-1185">Reference proteome</keyword>
<dbReference type="Gene3D" id="3.40.50.2000">
    <property type="entry name" value="Glycogen Phosphorylase B"/>
    <property type="match status" value="2"/>
</dbReference>
<proteinExistence type="inferred from homology"/>
<evidence type="ECO:0000313" key="7">
    <source>
        <dbReference type="Proteomes" id="UP000267081"/>
    </source>
</evidence>
<dbReference type="AlphaFoldDB" id="A0A3R9KG84"/>
<keyword evidence="3" id="KW-0808">Transferase</keyword>
<dbReference type="CDD" id="cd03784">
    <property type="entry name" value="GT1_Gtf-like"/>
    <property type="match status" value="1"/>
</dbReference>
<dbReference type="InterPro" id="IPR010610">
    <property type="entry name" value="EryCIII-like_C"/>
</dbReference>
<dbReference type="GO" id="GO:0016758">
    <property type="term" value="F:hexosyltransferase activity"/>
    <property type="evidence" value="ECO:0007669"/>
    <property type="project" value="UniProtKB-ARBA"/>
</dbReference>
<dbReference type="PANTHER" id="PTHR48050">
    <property type="entry name" value="STEROL 3-BETA-GLUCOSYLTRANSFERASE"/>
    <property type="match status" value="1"/>
</dbReference>
<protein>
    <submittedName>
        <fullName evidence="6">DUF1205 domain-containing protein</fullName>
    </submittedName>
</protein>
<comment type="similarity">
    <text evidence="1">Belongs to the glycosyltransferase 28 family.</text>
</comment>
<feature type="domain" description="Erythromycin biosynthesis protein CIII-like N-terminal" evidence="5">
    <location>
        <begin position="16"/>
        <end position="261"/>
    </location>
</feature>
<evidence type="ECO:0000256" key="3">
    <source>
        <dbReference type="ARBA" id="ARBA00022679"/>
    </source>
</evidence>
<sequence>MWPAPAHTYPLAPLAWALKSAGHEVVIATHPGGVETIASMGITPVSVCDIDSMPIPMGPGRAYEKERADLAEITAALEALGFDADDPDREHWDVYSQYYLPAQWDFAPWKGDPNEPLPFLDGLVEFTKAWQPDLVIWDACLPAAAVAAKVAGAAHARWWTAPDVFCRSIDKFKELTSKPGAPELPNPAVETVRAAAERYGVEIDDELLWGQWTINSQPTEIGPEVSANVVPMRWVSYSSQQPMPDWLYPVPERPRVAVSLGLSERAFMEGGWDHIPVLLNALSELDVEVVATLDEQQLAKVEQIPENVRVLPFVPLDQLVPTCSLLIHHGGVGTVMPAILNSVPQLLVDFVGHSIRANPSGAARLARSRYSLGPALARFTLAKGAGLVLNVAEPDAAVMREQIRRVLEEKSFKENAQRLLKEINSVPGPAEYVKILEQLTLDHQS</sequence>
<dbReference type="Pfam" id="PF06722">
    <property type="entry name" value="EryCIII-like_C"/>
    <property type="match status" value="2"/>
</dbReference>
<feature type="domain" description="Erythromycin biosynthesis protein CIII-like C-terminal" evidence="4">
    <location>
        <begin position="278"/>
        <end position="357"/>
    </location>
</feature>
<name>A0A3R9KG84_9PSEU</name>
<dbReference type="InterPro" id="IPR048284">
    <property type="entry name" value="EryCIII-like_N"/>
</dbReference>
<evidence type="ECO:0000256" key="2">
    <source>
        <dbReference type="ARBA" id="ARBA00022676"/>
    </source>
</evidence>
<evidence type="ECO:0000259" key="5">
    <source>
        <dbReference type="Pfam" id="PF21036"/>
    </source>
</evidence>
<gene>
    <name evidence="6" type="ORF">EIY87_38975</name>
</gene>
<organism evidence="6 7">
    <name type="scientific">Amycolatopsis eburnea</name>
    <dbReference type="NCBI Taxonomy" id="2267691"/>
    <lineage>
        <taxon>Bacteria</taxon>
        <taxon>Bacillati</taxon>
        <taxon>Actinomycetota</taxon>
        <taxon>Actinomycetes</taxon>
        <taxon>Pseudonocardiales</taxon>
        <taxon>Pseudonocardiaceae</taxon>
        <taxon>Amycolatopsis</taxon>
    </lineage>
</organism>
<dbReference type="GO" id="GO:0008194">
    <property type="term" value="F:UDP-glycosyltransferase activity"/>
    <property type="evidence" value="ECO:0007669"/>
    <property type="project" value="InterPro"/>
</dbReference>
<evidence type="ECO:0000256" key="1">
    <source>
        <dbReference type="ARBA" id="ARBA00006962"/>
    </source>
</evidence>
<evidence type="ECO:0000313" key="6">
    <source>
        <dbReference type="EMBL" id="RSD10914.1"/>
    </source>
</evidence>
<dbReference type="PANTHER" id="PTHR48050:SF13">
    <property type="entry name" value="STEROL 3-BETA-GLUCOSYLTRANSFERASE UGT80A2"/>
    <property type="match status" value="1"/>
</dbReference>
<dbReference type="InterPro" id="IPR050426">
    <property type="entry name" value="Glycosyltransferase_28"/>
</dbReference>
<dbReference type="EMBL" id="RSEC01000060">
    <property type="protein sequence ID" value="RSD10914.1"/>
    <property type="molecule type" value="Genomic_DNA"/>
</dbReference>